<keyword evidence="1" id="KW-0436">Ligase</keyword>
<dbReference type="EMBL" id="VXAS01007316">
    <property type="protein sequence ID" value="NXL16650.1"/>
    <property type="molecule type" value="Genomic_DNA"/>
</dbReference>
<name>A0A7L0QFT3_SETKR</name>
<comment type="caution">
    <text evidence="1">The sequence shown here is derived from an EMBL/GenBank/DDBJ whole genome shotgun (WGS) entry which is preliminary data.</text>
</comment>
<dbReference type="PANTHER" id="PTHR12420">
    <property type="entry name" value="PHD FINGER PROTEIN"/>
    <property type="match status" value="1"/>
</dbReference>
<protein>
    <submittedName>
        <fullName evidence="1">G2E3 ligase</fullName>
    </submittedName>
</protein>
<evidence type="ECO:0000313" key="2">
    <source>
        <dbReference type="Proteomes" id="UP000550059"/>
    </source>
</evidence>
<sequence>KEGGCVNQYITPYSSFCPKHRPEQEVEVTPEPGTECPICMEPVEDRKTFTASLTLPVFALQGQAMCAGLLCLQCPLCRDSEAFVVEMFILGI</sequence>
<keyword evidence="2" id="KW-1185">Reference proteome</keyword>
<dbReference type="GO" id="GO:0016874">
    <property type="term" value="F:ligase activity"/>
    <property type="evidence" value="ECO:0007669"/>
    <property type="project" value="UniProtKB-KW"/>
</dbReference>
<feature type="non-terminal residue" evidence="1">
    <location>
        <position position="1"/>
    </location>
</feature>
<dbReference type="AlphaFoldDB" id="A0A7L0QFT3"/>
<reference evidence="1 2" key="1">
    <citation type="submission" date="2019-09" db="EMBL/GenBank/DDBJ databases">
        <title>Bird 10,000 Genomes (B10K) Project - Family phase.</title>
        <authorList>
            <person name="Zhang G."/>
        </authorList>
    </citation>
    <scope>NUCLEOTIDE SEQUENCE [LARGE SCALE GENOMIC DNA]</scope>
    <source>
        <strain evidence="1">B10K-DU-001-45</strain>
        <tissue evidence="1">Muscle</tissue>
    </source>
</reference>
<dbReference type="Proteomes" id="UP000550059">
    <property type="component" value="Unassembled WGS sequence"/>
</dbReference>
<feature type="non-terminal residue" evidence="1">
    <location>
        <position position="92"/>
    </location>
</feature>
<dbReference type="GO" id="GO:0005634">
    <property type="term" value="C:nucleus"/>
    <property type="evidence" value="ECO:0007669"/>
    <property type="project" value="TreeGrafter"/>
</dbReference>
<dbReference type="PANTHER" id="PTHR12420:SF47">
    <property type="entry name" value="PHD FINGER PROTEIN 7"/>
    <property type="match status" value="1"/>
</dbReference>
<organism evidence="1 2">
    <name type="scientific">Setophaga kirtlandii</name>
    <name type="common">Kirtland's warbler</name>
    <name type="synonym">Dendroica kirtlandii</name>
    <dbReference type="NCBI Taxonomy" id="298831"/>
    <lineage>
        <taxon>Eukaryota</taxon>
        <taxon>Metazoa</taxon>
        <taxon>Chordata</taxon>
        <taxon>Craniata</taxon>
        <taxon>Vertebrata</taxon>
        <taxon>Euteleostomi</taxon>
        <taxon>Archelosauria</taxon>
        <taxon>Archosauria</taxon>
        <taxon>Dinosauria</taxon>
        <taxon>Saurischia</taxon>
        <taxon>Theropoda</taxon>
        <taxon>Coelurosauria</taxon>
        <taxon>Aves</taxon>
        <taxon>Neognathae</taxon>
        <taxon>Neoaves</taxon>
        <taxon>Telluraves</taxon>
        <taxon>Australaves</taxon>
        <taxon>Passeriformes</taxon>
        <taxon>Passeroidea</taxon>
        <taxon>Parulidae</taxon>
        <taxon>Setophaga</taxon>
    </lineage>
</organism>
<dbReference type="InterPro" id="IPR051188">
    <property type="entry name" value="PHD-type_Zinc_Finger"/>
</dbReference>
<accession>A0A7L0QFT3</accession>
<gene>
    <name evidence="1" type="primary">G2e3_0</name>
    <name evidence="1" type="ORF">SETKIR_R10267</name>
</gene>
<evidence type="ECO:0000313" key="1">
    <source>
        <dbReference type="EMBL" id="NXL16650.1"/>
    </source>
</evidence>
<proteinExistence type="predicted"/>